<dbReference type="PROSITE" id="PS50305">
    <property type="entry name" value="SIRTUIN"/>
    <property type="match status" value="1"/>
</dbReference>
<keyword evidence="5" id="KW-0520">NAD</keyword>
<dbReference type="Gene3D" id="3.40.220.10">
    <property type="entry name" value="Leucine Aminopeptidase, subunit E, domain 1"/>
    <property type="match status" value="1"/>
</dbReference>
<evidence type="ECO:0000256" key="1">
    <source>
        <dbReference type="ARBA" id="ARBA00001947"/>
    </source>
</evidence>
<evidence type="ECO:0000313" key="11">
    <source>
        <dbReference type="Proteomes" id="UP000813461"/>
    </source>
</evidence>
<organism evidence="10 11">
    <name type="scientific">Paraphoma chrysanthemicola</name>
    <dbReference type="NCBI Taxonomy" id="798071"/>
    <lineage>
        <taxon>Eukaryota</taxon>
        <taxon>Fungi</taxon>
        <taxon>Dikarya</taxon>
        <taxon>Ascomycota</taxon>
        <taxon>Pezizomycotina</taxon>
        <taxon>Dothideomycetes</taxon>
        <taxon>Pleosporomycetidae</taxon>
        <taxon>Pleosporales</taxon>
        <taxon>Pleosporineae</taxon>
        <taxon>Phaeosphaeriaceae</taxon>
        <taxon>Paraphoma</taxon>
    </lineage>
</organism>
<dbReference type="InterPro" id="IPR002589">
    <property type="entry name" value="Macro_dom"/>
</dbReference>
<feature type="domain" description="Deacetylase sirtuin-type" evidence="8">
    <location>
        <begin position="294"/>
        <end position="590"/>
    </location>
</feature>
<comment type="caution">
    <text evidence="10">The sequence shown here is derived from an EMBL/GenBank/DDBJ whole genome shotgun (WGS) entry which is preliminary data.</text>
</comment>
<evidence type="ECO:0000256" key="3">
    <source>
        <dbReference type="ARBA" id="ARBA00022801"/>
    </source>
</evidence>
<evidence type="ECO:0000256" key="5">
    <source>
        <dbReference type="ARBA" id="ARBA00023027"/>
    </source>
</evidence>
<dbReference type="EMBL" id="JAGMVJ010000017">
    <property type="protein sequence ID" value="KAH7078478.1"/>
    <property type="molecule type" value="Genomic_DNA"/>
</dbReference>
<evidence type="ECO:0000256" key="4">
    <source>
        <dbReference type="ARBA" id="ARBA00022833"/>
    </source>
</evidence>
<comment type="cofactor">
    <cofactor evidence="1">
        <name>Zn(2+)</name>
        <dbReference type="ChEBI" id="CHEBI:29105"/>
    </cofactor>
</comment>
<dbReference type="SMART" id="SM00506">
    <property type="entry name" value="A1pp"/>
    <property type="match status" value="1"/>
</dbReference>
<keyword evidence="2 7" id="KW-0479">Metal-binding</keyword>
<sequence length="591" mass="65175">MSLNRALLHLVHESKNPQVQHVAHHLNQYESWEKLYLLKQLLCIRPAHSALPSAILKDIDTLLTQSQKSRILTPTTSIPTLATLPRPDKTPVQLKLWQGDITSLSSVTAITNAANSQMLGCFQPSHKCIDNVIHAAAGPRLRQECAEVMKARGVDLPEGEALVTRGYCLPAAHVVHTVGPQLARGAKPTEQEKQQLRQCYVSVLEQVDGLPADDDGKKSVALCGIATGLFAFPTKMAAKIAVETVMAWCAHHEESTITEVLFVTFAEGDLEIYSELLESVQAPWELSTPESSPTVQVTGKTIDTASTWLRSASSVLISAGAGLSAADGLDYTSKSLFKKHFPAFLPLGLNTLYSAIGFSNWRSEADKWAYYFTNISMARGWPSWPLYQRLVPWLKDSGKNIHVRTSNADGLFLANGWTEDKYSTPQGRYSVLQCLSKCRPDSTFDTMKYYEAALPHLNPKTQQLTDPSKVPYCPNCGGDMMLCVRGGSWFNETPFRHGEARWRKFRQDVMSSKGETVILELGVGMNTPGVLRWPNEDLVRKSNGRVKLVRFGVGPSAMVPDDLEEKGWAVSIEGDIKLALPSVLPDITSES</sequence>
<evidence type="ECO:0000256" key="2">
    <source>
        <dbReference type="ARBA" id="ARBA00022723"/>
    </source>
</evidence>
<proteinExistence type="predicted"/>
<keyword evidence="3" id="KW-0378">Hydrolase</keyword>
<keyword evidence="6" id="KW-0326">Glycosidase</keyword>
<dbReference type="AlphaFoldDB" id="A0A8K0R0Q3"/>
<evidence type="ECO:0000313" key="10">
    <source>
        <dbReference type="EMBL" id="KAH7078478.1"/>
    </source>
</evidence>
<dbReference type="PANTHER" id="PTHR11106:SF121">
    <property type="entry name" value="ADP-RIBOSE 1''-PHOSPHATE PHOSPHATASE"/>
    <property type="match status" value="1"/>
</dbReference>
<keyword evidence="11" id="KW-1185">Reference proteome</keyword>
<feature type="binding site" evidence="7">
    <location>
        <position position="473"/>
    </location>
    <ligand>
        <name>Zn(2+)</name>
        <dbReference type="ChEBI" id="CHEBI:29105"/>
    </ligand>
</feature>
<dbReference type="InterPro" id="IPR043472">
    <property type="entry name" value="Macro_dom-like"/>
</dbReference>
<dbReference type="PROSITE" id="PS51154">
    <property type="entry name" value="MACRO"/>
    <property type="match status" value="1"/>
</dbReference>
<dbReference type="SUPFAM" id="SSF52467">
    <property type="entry name" value="DHS-like NAD/FAD-binding domain"/>
    <property type="match status" value="1"/>
</dbReference>
<evidence type="ECO:0008006" key="12">
    <source>
        <dbReference type="Google" id="ProtNLM"/>
    </source>
</evidence>
<dbReference type="GO" id="GO:0046872">
    <property type="term" value="F:metal ion binding"/>
    <property type="evidence" value="ECO:0007669"/>
    <property type="project" value="UniProtKB-KW"/>
</dbReference>
<evidence type="ECO:0000256" key="7">
    <source>
        <dbReference type="PROSITE-ProRule" id="PRU00236"/>
    </source>
</evidence>
<feature type="binding site" evidence="7">
    <location>
        <position position="434"/>
    </location>
    <ligand>
        <name>Zn(2+)</name>
        <dbReference type="ChEBI" id="CHEBI:29105"/>
    </ligand>
</feature>
<dbReference type="PANTHER" id="PTHR11106">
    <property type="entry name" value="GANGLIOSIDE INDUCED DIFFERENTIATION ASSOCIATED PROTEIN 2-RELATED"/>
    <property type="match status" value="1"/>
</dbReference>
<reference evidence="10" key="1">
    <citation type="journal article" date="2021" name="Nat. Commun.">
        <title>Genetic determinants of endophytism in the Arabidopsis root mycobiome.</title>
        <authorList>
            <person name="Mesny F."/>
            <person name="Miyauchi S."/>
            <person name="Thiergart T."/>
            <person name="Pickel B."/>
            <person name="Atanasova L."/>
            <person name="Karlsson M."/>
            <person name="Huettel B."/>
            <person name="Barry K.W."/>
            <person name="Haridas S."/>
            <person name="Chen C."/>
            <person name="Bauer D."/>
            <person name="Andreopoulos W."/>
            <person name="Pangilinan J."/>
            <person name="LaButti K."/>
            <person name="Riley R."/>
            <person name="Lipzen A."/>
            <person name="Clum A."/>
            <person name="Drula E."/>
            <person name="Henrissat B."/>
            <person name="Kohler A."/>
            <person name="Grigoriev I.V."/>
            <person name="Martin F.M."/>
            <person name="Hacquard S."/>
        </authorList>
    </citation>
    <scope>NUCLEOTIDE SEQUENCE</scope>
    <source>
        <strain evidence="10">MPI-SDFR-AT-0120</strain>
    </source>
</reference>
<dbReference type="Gene3D" id="3.40.50.1220">
    <property type="entry name" value="TPP-binding domain"/>
    <property type="match status" value="1"/>
</dbReference>
<feature type="domain" description="Macro" evidence="9">
    <location>
        <begin position="81"/>
        <end position="281"/>
    </location>
</feature>
<dbReference type="GO" id="GO:0016798">
    <property type="term" value="F:hydrolase activity, acting on glycosyl bonds"/>
    <property type="evidence" value="ECO:0007669"/>
    <property type="project" value="UniProtKB-KW"/>
</dbReference>
<dbReference type="InterPro" id="IPR026590">
    <property type="entry name" value="Ssirtuin_cat_dom"/>
</dbReference>
<evidence type="ECO:0000259" key="9">
    <source>
        <dbReference type="PROSITE" id="PS51154"/>
    </source>
</evidence>
<dbReference type="InterPro" id="IPR029035">
    <property type="entry name" value="DHS-like_NAD/FAD-binding_dom"/>
</dbReference>
<dbReference type="Proteomes" id="UP000813461">
    <property type="component" value="Unassembled WGS sequence"/>
</dbReference>
<protein>
    <recommendedName>
        <fullName evidence="12">ADP-ribose 1''-phosphate phosphatase</fullName>
    </recommendedName>
</protein>
<accession>A0A8K0R0Q3</accession>
<feature type="binding site" evidence="7">
    <location>
        <position position="476"/>
    </location>
    <ligand>
        <name>Zn(2+)</name>
        <dbReference type="ChEBI" id="CHEBI:29105"/>
    </ligand>
</feature>
<evidence type="ECO:0000256" key="6">
    <source>
        <dbReference type="ARBA" id="ARBA00023295"/>
    </source>
</evidence>
<dbReference type="SUPFAM" id="SSF52949">
    <property type="entry name" value="Macro domain-like"/>
    <property type="match status" value="1"/>
</dbReference>
<evidence type="ECO:0000259" key="8">
    <source>
        <dbReference type="PROSITE" id="PS50305"/>
    </source>
</evidence>
<dbReference type="OrthoDB" id="6077599at2759"/>
<keyword evidence="4 7" id="KW-0862">Zinc</keyword>
<dbReference type="Pfam" id="PF01661">
    <property type="entry name" value="Macro"/>
    <property type="match status" value="1"/>
</dbReference>
<feature type="binding site" evidence="7">
    <location>
        <position position="438"/>
    </location>
    <ligand>
        <name>Zn(2+)</name>
        <dbReference type="ChEBI" id="CHEBI:29105"/>
    </ligand>
</feature>
<gene>
    <name evidence="10" type="ORF">FB567DRAFT_136694</name>
</gene>
<name>A0A8K0R0Q3_9PLEO</name>
<comment type="caution">
    <text evidence="7">Lacks conserved residue(s) required for the propagation of feature annotation.</text>
</comment>